<dbReference type="PANTHER" id="PTHR30349">
    <property type="entry name" value="PHAGE INTEGRASE-RELATED"/>
    <property type="match status" value="1"/>
</dbReference>
<keyword evidence="8" id="KW-1185">Reference proteome</keyword>
<feature type="domain" description="Tyr recombinase" evidence="5">
    <location>
        <begin position="169"/>
        <end position="342"/>
    </location>
</feature>
<organism evidence="7 8">
    <name type="scientific">Neoaquamicrobium microcysteis</name>
    <dbReference type="NCBI Taxonomy" id="2682781"/>
    <lineage>
        <taxon>Bacteria</taxon>
        <taxon>Pseudomonadati</taxon>
        <taxon>Pseudomonadota</taxon>
        <taxon>Alphaproteobacteria</taxon>
        <taxon>Hyphomicrobiales</taxon>
        <taxon>Phyllobacteriaceae</taxon>
        <taxon>Neoaquamicrobium</taxon>
    </lineage>
</organism>
<evidence type="ECO:0000313" key="8">
    <source>
        <dbReference type="Proteomes" id="UP000323258"/>
    </source>
</evidence>
<dbReference type="Proteomes" id="UP000323258">
    <property type="component" value="Unassembled WGS sequence"/>
</dbReference>
<evidence type="ECO:0000256" key="2">
    <source>
        <dbReference type="ARBA" id="ARBA00023125"/>
    </source>
</evidence>
<dbReference type="SUPFAM" id="SSF56349">
    <property type="entry name" value="DNA breaking-rejoining enzymes"/>
    <property type="match status" value="1"/>
</dbReference>
<evidence type="ECO:0000256" key="3">
    <source>
        <dbReference type="ARBA" id="ARBA00023172"/>
    </source>
</evidence>
<evidence type="ECO:0000256" key="1">
    <source>
        <dbReference type="ARBA" id="ARBA00022908"/>
    </source>
</evidence>
<dbReference type="InterPro" id="IPR011010">
    <property type="entry name" value="DNA_brk_join_enz"/>
</dbReference>
<gene>
    <name evidence="7" type="ORF">FY036_06490</name>
</gene>
<proteinExistence type="predicted"/>
<dbReference type="InterPro" id="IPR010998">
    <property type="entry name" value="Integrase_recombinase_N"/>
</dbReference>
<evidence type="ECO:0000256" key="4">
    <source>
        <dbReference type="PROSITE-ProRule" id="PRU01248"/>
    </source>
</evidence>
<dbReference type="CDD" id="cd00796">
    <property type="entry name" value="INT_Rci_Hp1_C"/>
    <property type="match status" value="1"/>
</dbReference>
<dbReference type="EMBL" id="VSZS01000058">
    <property type="protein sequence ID" value="TYR33700.1"/>
    <property type="molecule type" value="Genomic_DNA"/>
</dbReference>
<dbReference type="RefSeq" id="WP_148913906.1">
    <property type="nucleotide sequence ID" value="NZ_VSZS01000058.1"/>
</dbReference>
<dbReference type="PANTHER" id="PTHR30349:SF94">
    <property type="entry name" value="INTEGRASE_RECOMBINASE HI_1414-RELATED"/>
    <property type="match status" value="1"/>
</dbReference>
<dbReference type="AlphaFoldDB" id="A0A5D4H4I3"/>
<dbReference type="GO" id="GO:0003677">
    <property type="term" value="F:DNA binding"/>
    <property type="evidence" value="ECO:0007669"/>
    <property type="project" value="UniProtKB-UniRule"/>
</dbReference>
<dbReference type="OrthoDB" id="6388170at2"/>
<dbReference type="Gene3D" id="1.10.443.10">
    <property type="entry name" value="Intergrase catalytic core"/>
    <property type="match status" value="1"/>
</dbReference>
<keyword evidence="2 4" id="KW-0238">DNA-binding</keyword>
<reference evidence="7 8" key="2">
    <citation type="submission" date="2019-09" db="EMBL/GenBank/DDBJ databases">
        <title>Mesorhizobium sp. MaA-C15 isolated from Microcystis aeruginosa.</title>
        <authorList>
            <person name="Jeong S.E."/>
            <person name="Jin H.M."/>
            <person name="Jeon C.O."/>
        </authorList>
    </citation>
    <scope>NUCLEOTIDE SEQUENCE [LARGE SCALE GENOMIC DNA]</scope>
    <source>
        <strain evidence="7 8">MaA-C15</strain>
    </source>
</reference>
<dbReference type="GO" id="GO:0006310">
    <property type="term" value="P:DNA recombination"/>
    <property type="evidence" value="ECO:0007669"/>
    <property type="project" value="UniProtKB-KW"/>
</dbReference>
<dbReference type="InterPro" id="IPR050090">
    <property type="entry name" value="Tyrosine_recombinase_XerCD"/>
</dbReference>
<comment type="caution">
    <text evidence="7">The sequence shown here is derived from an EMBL/GenBank/DDBJ whole genome shotgun (WGS) entry which is preliminary data.</text>
</comment>
<sequence>MASIRKHRDKYQVRIRRHGYPTITKTFAKLPDAKEWANHQERQADRGELGPDKRELDRITLADLIKRYLKEVVPRKRHGETDTFALNMLLRHKVAKKSLSELSPSDFTSYRDERLTRPCGRRGKTVSLATLKRQLTPVRHMFRHAHDDWGIPLRDNPLAKVRFKGADKRRERRLREGEQDRLLLAGKKTRNPLIVPIIRFALETAMRRGEILALRFHDVDLERHSLTVRESKNGYSRTIPLSAAAVAVLTDAIRRMSDKDKVRNALIFPTKPLALRLAWDRLTKRAGIDDLNFHDLRHEAISRLFELGLTVPEVASVSGHRDMRMLFRYAHANHVSIRAKLNMAEGLSG</sequence>
<protein>
    <submittedName>
        <fullName evidence="7">Site-specific integrase</fullName>
    </submittedName>
</protein>
<dbReference type="InterPro" id="IPR002104">
    <property type="entry name" value="Integrase_catalytic"/>
</dbReference>
<dbReference type="Gene3D" id="1.10.150.130">
    <property type="match status" value="1"/>
</dbReference>
<name>A0A5D4H4I3_9HYPH</name>
<evidence type="ECO:0000259" key="5">
    <source>
        <dbReference type="PROSITE" id="PS51898"/>
    </source>
</evidence>
<evidence type="ECO:0000259" key="6">
    <source>
        <dbReference type="PROSITE" id="PS51900"/>
    </source>
</evidence>
<reference evidence="7 8" key="1">
    <citation type="submission" date="2019-08" db="EMBL/GenBank/DDBJ databases">
        <authorList>
            <person name="Seo Y.L."/>
        </authorList>
    </citation>
    <scope>NUCLEOTIDE SEQUENCE [LARGE SCALE GENOMIC DNA]</scope>
    <source>
        <strain evidence="7 8">MaA-C15</strain>
    </source>
</reference>
<feature type="domain" description="Core-binding (CB)" evidence="6">
    <location>
        <begin position="59"/>
        <end position="146"/>
    </location>
</feature>
<evidence type="ECO:0000313" key="7">
    <source>
        <dbReference type="EMBL" id="TYR33700.1"/>
    </source>
</evidence>
<dbReference type="Pfam" id="PF00589">
    <property type="entry name" value="Phage_integrase"/>
    <property type="match status" value="1"/>
</dbReference>
<dbReference type="GO" id="GO:0015074">
    <property type="term" value="P:DNA integration"/>
    <property type="evidence" value="ECO:0007669"/>
    <property type="project" value="UniProtKB-KW"/>
</dbReference>
<dbReference type="PROSITE" id="PS51898">
    <property type="entry name" value="TYR_RECOMBINASE"/>
    <property type="match status" value="1"/>
</dbReference>
<dbReference type="InterPro" id="IPR013762">
    <property type="entry name" value="Integrase-like_cat_sf"/>
</dbReference>
<dbReference type="InterPro" id="IPR044068">
    <property type="entry name" value="CB"/>
</dbReference>
<keyword evidence="3" id="KW-0233">DNA recombination</keyword>
<accession>A0A5D4H4I3</accession>
<dbReference type="PROSITE" id="PS51900">
    <property type="entry name" value="CB"/>
    <property type="match status" value="1"/>
</dbReference>
<keyword evidence="1" id="KW-0229">DNA integration</keyword>